<evidence type="ECO:0000256" key="5">
    <source>
        <dbReference type="ARBA" id="ARBA00017394"/>
    </source>
</evidence>
<dbReference type="InterPro" id="IPR012318">
    <property type="entry name" value="HTH_CRP"/>
</dbReference>
<dbReference type="EC" id="2.7.1.161" evidence="4 17"/>
<evidence type="ECO:0000256" key="12">
    <source>
        <dbReference type="ARBA" id="ARBA00022842"/>
    </source>
</evidence>
<evidence type="ECO:0000256" key="8">
    <source>
        <dbReference type="ARBA" id="ARBA00022679"/>
    </source>
</evidence>
<evidence type="ECO:0000256" key="4">
    <source>
        <dbReference type="ARBA" id="ARBA00011987"/>
    </source>
</evidence>
<evidence type="ECO:0000256" key="6">
    <source>
        <dbReference type="ARBA" id="ARBA00022630"/>
    </source>
</evidence>
<dbReference type="UniPathway" id="UPA00276">
    <property type="reaction ID" value="UER00929"/>
</dbReference>
<dbReference type="SUPFAM" id="SSF82114">
    <property type="entry name" value="Riboflavin kinase-like"/>
    <property type="match status" value="1"/>
</dbReference>
<dbReference type="PANTHER" id="PTHR40706:SF1">
    <property type="entry name" value="RIBOFLAVIN KINASE"/>
    <property type="match status" value="1"/>
</dbReference>
<comment type="catalytic activity">
    <reaction evidence="16 17">
        <text>riboflavin + CTP = CDP + FMN + H(+)</text>
        <dbReference type="Rhea" id="RHEA:25021"/>
        <dbReference type="ChEBI" id="CHEBI:15378"/>
        <dbReference type="ChEBI" id="CHEBI:37563"/>
        <dbReference type="ChEBI" id="CHEBI:57986"/>
        <dbReference type="ChEBI" id="CHEBI:58069"/>
        <dbReference type="ChEBI" id="CHEBI:58210"/>
        <dbReference type="EC" id="2.7.1.161"/>
    </reaction>
</comment>
<dbReference type="HAMAP" id="MF_01285">
    <property type="entry name" value="Riboflavin_kinase"/>
    <property type="match status" value="1"/>
</dbReference>
<evidence type="ECO:0000256" key="17">
    <source>
        <dbReference type="HAMAP-Rule" id="MF_01285"/>
    </source>
</evidence>
<dbReference type="InterPro" id="IPR023602">
    <property type="entry name" value="Riboflavin_kinase_CTP-dep"/>
</dbReference>
<organism evidence="19 20">
    <name type="scientific">Stygiolobus azoricus</name>
    <dbReference type="NCBI Taxonomy" id="41675"/>
    <lineage>
        <taxon>Archaea</taxon>
        <taxon>Thermoproteota</taxon>
        <taxon>Thermoprotei</taxon>
        <taxon>Sulfolobales</taxon>
        <taxon>Sulfolobaceae</taxon>
        <taxon>Stygiolobus</taxon>
    </lineage>
</organism>
<gene>
    <name evidence="17" type="primary">ribK</name>
    <name evidence="19" type="ORF">D1868_04175</name>
</gene>
<evidence type="ECO:0000256" key="11">
    <source>
        <dbReference type="ARBA" id="ARBA00022777"/>
    </source>
</evidence>
<reference evidence="19 20" key="1">
    <citation type="submission" date="2019-10" db="EMBL/GenBank/DDBJ databases">
        <title>Genome Sequences from Six Type Strain Members of the Archaeal Family Sulfolobaceae: Acidianus ambivalens, Acidianus infernus, Metallosphaera prunae, Stygiolobus azoricus, Sulfolobus metallicus, and Sulfurisphaera ohwakuensis.</title>
        <authorList>
            <person name="Counts J.A."/>
            <person name="Kelly R.M."/>
        </authorList>
    </citation>
    <scope>NUCLEOTIDE SEQUENCE [LARGE SCALE GENOMIC DNA]</scope>
    <source>
        <strain evidence="19 20">FC6</strain>
    </source>
</reference>
<dbReference type="InterPro" id="IPR039063">
    <property type="entry name" value="RibK_CTP-dep"/>
</dbReference>
<dbReference type="Pfam" id="PF01982">
    <property type="entry name" value="CTP-dep_RFKase"/>
    <property type="match status" value="1"/>
</dbReference>
<keyword evidence="7 17" id="KW-0288">FMN</keyword>
<proteinExistence type="inferred from homology"/>
<name>A0A650CNK6_9CREN</name>
<evidence type="ECO:0000256" key="16">
    <source>
        <dbReference type="ARBA" id="ARBA00047857"/>
    </source>
</evidence>
<evidence type="ECO:0000256" key="15">
    <source>
        <dbReference type="ARBA" id="ARBA00033116"/>
    </source>
</evidence>
<dbReference type="GO" id="GO:0000166">
    <property type="term" value="F:nucleotide binding"/>
    <property type="evidence" value="ECO:0007669"/>
    <property type="project" value="UniProtKB-UniRule"/>
</dbReference>
<dbReference type="InterPro" id="IPR000485">
    <property type="entry name" value="AsnC-type_HTH_dom"/>
</dbReference>
<evidence type="ECO:0000256" key="10">
    <source>
        <dbReference type="ARBA" id="ARBA00022741"/>
    </source>
</evidence>
<comment type="pathway">
    <text evidence="2 17">Cofactor biosynthesis; FMN biosynthesis; FMN from riboflavin (CTP route): step 1/1.</text>
</comment>
<dbReference type="SMART" id="SM00419">
    <property type="entry name" value="HTH_CRP"/>
    <property type="match status" value="1"/>
</dbReference>
<dbReference type="GO" id="GO:0043565">
    <property type="term" value="F:sequence-specific DNA binding"/>
    <property type="evidence" value="ECO:0007669"/>
    <property type="project" value="InterPro"/>
</dbReference>
<comment type="function">
    <text evidence="1 17">Catalyzes the CTP-dependent phosphorylation of riboflavin (vitamin B2) to form flavin mononucleotide (FMN).</text>
</comment>
<dbReference type="EMBL" id="CP045483">
    <property type="protein sequence ID" value="QGR19252.1"/>
    <property type="molecule type" value="Genomic_DNA"/>
</dbReference>
<keyword evidence="12 17" id="KW-0460">Magnesium</keyword>
<evidence type="ECO:0000256" key="3">
    <source>
        <dbReference type="ARBA" id="ARBA00006428"/>
    </source>
</evidence>
<evidence type="ECO:0000313" key="20">
    <source>
        <dbReference type="Proteomes" id="UP000423396"/>
    </source>
</evidence>
<dbReference type="InterPro" id="IPR036388">
    <property type="entry name" value="WH-like_DNA-bd_sf"/>
</dbReference>
<dbReference type="KEGG" id="sazo:D1868_04175"/>
<dbReference type="PRINTS" id="PR00033">
    <property type="entry name" value="HTHASNC"/>
</dbReference>
<dbReference type="AlphaFoldDB" id="A0A650CNK6"/>
<comment type="similarity">
    <text evidence="3 17">Belongs to the archaeal riboflavin kinase family.</text>
</comment>
<evidence type="ECO:0000256" key="1">
    <source>
        <dbReference type="ARBA" id="ARBA00003072"/>
    </source>
</evidence>
<dbReference type="InterPro" id="IPR023465">
    <property type="entry name" value="Riboflavin_kinase_dom_sf"/>
</dbReference>
<comment type="cofactor">
    <cofactor evidence="17">
        <name>Mg(2+)</name>
        <dbReference type="ChEBI" id="CHEBI:18420"/>
    </cofactor>
    <text evidence="17">Binds 1 Mg(2+) ion per subunit.</text>
</comment>
<evidence type="ECO:0000256" key="2">
    <source>
        <dbReference type="ARBA" id="ARBA00005219"/>
    </source>
</evidence>
<keyword evidence="11 17" id="KW-0418">Kinase</keyword>
<evidence type="ECO:0000256" key="13">
    <source>
        <dbReference type="ARBA" id="ARBA00029789"/>
    </source>
</evidence>
<dbReference type="InterPro" id="IPR036390">
    <property type="entry name" value="WH_DNA-bd_sf"/>
</dbReference>
<feature type="binding site" evidence="17">
    <location>
        <position position="174"/>
    </location>
    <ligand>
        <name>FMN</name>
        <dbReference type="ChEBI" id="CHEBI:58210"/>
    </ligand>
</feature>
<keyword evidence="9 17" id="KW-0479">Metal-binding</keyword>
<keyword evidence="6 17" id="KW-0285">Flavoprotein</keyword>
<evidence type="ECO:0000313" key="19">
    <source>
        <dbReference type="EMBL" id="QGR19252.1"/>
    </source>
</evidence>
<dbReference type="InterPro" id="IPR023470">
    <property type="entry name" value="Riboflavin_kinase_archaeal"/>
</dbReference>
<dbReference type="PANTHER" id="PTHR40706">
    <property type="entry name" value="RIBOFLAVIN KINASE"/>
    <property type="match status" value="1"/>
</dbReference>
<dbReference type="PROSITE" id="PS51063">
    <property type="entry name" value="HTH_CRP_2"/>
    <property type="match status" value="1"/>
</dbReference>
<keyword evidence="8 17" id="KW-0808">Transferase</keyword>
<accession>A0A650CNK6</accession>
<evidence type="ECO:0000259" key="18">
    <source>
        <dbReference type="PROSITE" id="PS51063"/>
    </source>
</evidence>
<evidence type="ECO:0000256" key="7">
    <source>
        <dbReference type="ARBA" id="ARBA00022643"/>
    </source>
</evidence>
<evidence type="ECO:0000256" key="9">
    <source>
        <dbReference type="ARBA" id="ARBA00022723"/>
    </source>
</evidence>
<dbReference type="Proteomes" id="UP000423396">
    <property type="component" value="Chromosome"/>
</dbReference>
<dbReference type="GO" id="GO:0009398">
    <property type="term" value="P:FMN biosynthetic process"/>
    <property type="evidence" value="ECO:0007669"/>
    <property type="project" value="UniProtKB-UniRule"/>
</dbReference>
<dbReference type="Gene3D" id="1.10.10.10">
    <property type="entry name" value="Winged helix-like DNA-binding domain superfamily/Winged helix DNA-binding domain"/>
    <property type="match status" value="1"/>
</dbReference>
<dbReference type="Gene3D" id="2.40.30.30">
    <property type="entry name" value="Riboflavin kinase-like"/>
    <property type="match status" value="1"/>
</dbReference>
<feature type="binding site" evidence="17">
    <location>
        <begin position="86"/>
        <end position="91"/>
    </location>
    <ligand>
        <name>CDP</name>
        <dbReference type="ChEBI" id="CHEBI:58069"/>
    </ligand>
</feature>
<dbReference type="GO" id="GO:0008531">
    <property type="term" value="F:riboflavin kinase activity"/>
    <property type="evidence" value="ECO:0007669"/>
    <property type="project" value="InterPro"/>
</dbReference>
<evidence type="ECO:0000256" key="14">
    <source>
        <dbReference type="ARBA" id="ARBA00030544"/>
    </source>
</evidence>
<dbReference type="GO" id="GO:0009231">
    <property type="term" value="P:riboflavin biosynthetic process"/>
    <property type="evidence" value="ECO:0007669"/>
    <property type="project" value="InterPro"/>
</dbReference>
<dbReference type="PRINTS" id="PR00034">
    <property type="entry name" value="HTHCRP"/>
</dbReference>
<protein>
    <recommendedName>
        <fullName evidence="5 17">Riboflavin kinase</fullName>
        <shortName evidence="17">RFK</shortName>
        <ecNumber evidence="4 17">2.7.1.161</ecNumber>
    </recommendedName>
    <alternativeName>
        <fullName evidence="14 17">CTP-dependent riboflavin kinase</fullName>
    </alternativeName>
    <alternativeName>
        <fullName evidence="15 17">CTP:riboflavin 5'-phosphotransferase</fullName>
    </alternativeName>
    <alternativeName>
        <fullName evidence="13 17">Flavokinase</fullName>
    </alternativeName>
</protein>
<feature type="domain" description="HTH crp-type" evidence="18">
    <location>
        <begin position="1"/>
        <end position="83"/>
    </location>
</feature>
<dbReference type="OrthoDB" id="30955at2157"/>
<comment type="caution">
    <text evidence="17">Lacks conserved residue(s) required for the propagation of feature annotation.</text>
</comment>
<keyword evidence="20" id="KW-1185">Reference proteome</keyword>
<feature type="binding site" evidence="17">
    <location>
        <begin position="187"/>
        <end position="190"/>
    </location>
    <ligand>
        <name>CDP</name>
        <dbReference type="ChEBI" id="CHEBI:58069"/>
    </ligand>
</feature>
<dbReference type="SUPFAM" id="SSF46785">
    <property type="entry name" value="Winged helix' DNA-binding domain"/>
    <property type="match status" value="1"/>
</dbReference>
<sequence>MLKVALNNTITQQDIAKTLGVSQQTVSRKLKELEDNGIITRVISKEGETIRLTEEGERAFSQCVKDLEEILKISRIIKIKAKVTSGLGEGRFFLSLPYYVESFKKFLGLEPYPGTLNAVIYDKNSMENRILLDASKGIVIPEHKEPDRVLGSVKAFPANVNSVSPAAIVIPARTTHPKSVIEVISPYFLRGKLGLKDGDEIVIEVFL</sequence>
<dbReference type="Pfam" id="PF13545">
    <property type="entry name" value="HTH_Crp_2"/>
    <property type="match status" value="1"/>
</dbReference>
<feature type="binding site" evidence="17">
    <location>
        <position position="117"/>
    </location>
    <ligand>
        <name>Mg(2+)</name>
        <dbReference type="ChEBI" id="CHEBI:18420"/>
    </ligand>
</feature>
<keyword evidence="10 17" id="KW-0547">Nucleotide-binding</keyword>
<feature type="binding site" evidence="17">
    <location>
        <position position="182"/>
    </location>
    <ligand>
        <name>FMN</name>
        <dbReference type="ChEBI" id="CHEBI:58210"/>
    </ligand>
</feature>
<dbReference type="GO" id="GO:0006355">
    <property type="term" value="P:regulation of DNA-templated transcription"/>
    <property type="evidence" value="ECO:0007669"/>
    <property type="project" value="InterPro"/>
</dbReference>
<feature type="binding site" evidence="17">
    <location>
        <position position="115"/>
    </location>
    <ligand>
        <name>Mg(2+)</name>
        <dbReference type="ChEBI" id="CHEBI:18420"/>
    </ligand>
</feature>
<dbReference type="GO" id="GO:0000287">
    <property type="term" value="F:magnesium ion binding"/>
    <property type="evidence" value="ECO:0007669"/>
    <property type="project" value="UniProtKB-UniRule"/>
</dbReference>